<dbReference type="EMBL" id="ATFQ01000004">
    <property type="protein sequence ID" value="EPQ25138.1"/>
    <property type="molecule type" value="Genomic_DNA"/>
</dbReference>
<dbReference type="Proteomes" id="UP000014969">
    <property type="component" value="Unassembled WGS sequence"/>
</dbReference>
<dbReference type="AlphaFoldDB" id="A0A829HZM6"/>
<reference evidence="3 4" key="1">
    <citation type="journal article" date="2013" name="Genome Announc.">
        <title>Genome Sequence of an Epidemic Isolate of Mycobacterium abscessus subsp. bolletii from Rio de Janeiro, Brazil.</title>
        <authorList>
            <person name="Davidson R.M."/>
            <person name="Reynolds P.R."/>
            <person name="Farias-Hesson E."/>
            <person name="Duarte R.S."/>
            <person name="Jackson M."/>
            <person name="Strong M."/>
        </authorList>
    </citation>
    <scope>NUCLEOTIDE SEQUENCE [LARGE SCALE GENOMIC DNA]</scope>
    <source>
        <strain evidence="3 4">CRM-0020</strain>
    </source>
</reference>
<evidence type="ECO:0000313" key="4">
    <source>
        <dbReference type="Proteomes" id="UP000014969"/>
    </source>
</evidence>
<feature type="chain" id="PRO_5032338636" evidence="2">
    <location>
        <begin position="33"/>
        <end position="189"/>
    </location>
</feature>
<evidence type="ECO:0000256" key="2">
    <source>
        <dbReference type="SAM" id="SignalP"/>
    </source>
</evidence>
<sequence>MAADMTSRISKGAGLLAAVVGASFFLAPGALAAPSPPVPPGPPPGYDGLPYHNMPGRIGHQPGAYTYILGFWMRPRRVLDAAGTSAMSNTDSASAEYGMPGSELGVEPLRNSTLGVAPGVRPESPMDSIGAPDPAGGVVPGAAPGGLEDPVPGTHQPPPETDSESVQPKANGTIGPGSLNSGPDPAASH</sequence>
<protein>
    <submittedName>
        <fullName evidence="3">Uncharacterized protein</fullName>
    </submittedName>
</protein>
<feature type="signal peptide" evidence="2">
    <location>
        <begin position="1"/>
        <end position="32"/>
    </location>
</feature>
<feature type="compositionally biased region" description="Low complexity" evidence="1">
    <location>
        <begin position="130"/>
        <end position="146"/>
    </location>
</feature>
<accession>A0A829HZM6</accession>
<name>A0A829HZM6_9MYCO</name>
<proteinExistence type="predicted"/>
<evidence type="ECO:0000313" key="3">
    <source>
        <dbReference type="EMBL" id="EPQ25138.1"/>
    </source>
</evidence>
<keyword evidence="2" id="KW-0732">Signal</keyword>
<evidence type="ECO:0000256" key="1">
    <source>
        <dbReference type="SAM" id="MobiDB-lite"/>
    </source>
</evidence>
<organism evidence="3 4">
    <name type="scientific">Mycobacteroides abscessus subsp. bolletii CRM-0020</name>
    <dbReference type="NCBI Taxonomy" id="1306401"/>
    <lineage>
        <taxon>Bacteria</taxon>
        <taxon>Bacillati</taxon>
        <taxon>Actinomycetota</taxon>
        <taxon>Actinomycetes</taxon>
        <taxon>Mycobacteriales</taxon>
        <taxon>Mycobacteriaceae</taxon>
        <taxon>Mycobacteroides</taxon>
        <taxon>Mycobacteroides abscessus</taxon>
    </lineage>
</organism>
<comment type="caution">
    <text evidence="3">The sequence shown here is derived from an EMBL/GenBank/DDBJ whole genome shotgun (WGS) entry which is preliminary data.</text>
</comment>
<gene>
    <name evidence="3" type="ORF">J108_03600</name>
</gene>
<feature type="region of interest" description="Disordered" evidence="1">
    <location>
        <begin position="88"/>
        <end position="189"/>
    </location>
</feature>